<evidence type="ECO:0000256" key="3">
    <source>
        <dbReference type="SAM" id="Coils"/>
    </source>
</evidence>
<feature type="compositionally biased region" description="Low complexity" evidence="4">
    <location>
        <begin position="382"/>
        <end position="396"/>
    </location>
</feature>
<feature type="compositionally biased region" description="Basic residues" evidence="4">
    <location>
        <begin position="569"/>
        <end position="584"/>
    </location>
</feature>
<dbReference type="InterPro" id="IPR027417">
    <property type="entry name" value="P-loop_NTPase"/>
</dbReference>
<dbReference type="Gene3D" id="3.40.50.300">
    <property type="entry name" value="P-loop containing nucleotide triphosphate hydrolases"/>
    <property type="match status" value="1"/>
</dbReference>
<dbReference type="GO" id="GO:0005634">
    <property type="term" value="C:nucleus"/>
    <property type="evidence" value="ECO:0007669"/>
    <property type="project" value="UniProtKB-SubCell"/>
</dbReference>
<dbReference type="SUPFAM" id="SSF52540">
    <property type="entry name" value="P-loop containing nucleoside triphosphate hydrolases"/>
    <property type="match status" value="1"/>
</dbReference>
<dbReference type="VEuPathDB" id="FungiDB:BTJ68_06185"/>
<dbReference type="Proteomes" id="UP000281468">
    <property type="component" value="Unassembled WGS sequence"/>
</dbReference>
<evidence type="ECO:0000313" key="7">
    <source>
        <dbReference type="Proteomes" id="UP000281468"/>
    </source>
</evidence>
<feature type="compositionally biased region" description="Pro residues" evidence="4">
    <location>
        <begin position="360"/>
        <end position="370"/>
    </location>
</feature>
<dbReference type="GO" id="GO:0006355">
    <property type="term" value="P:regulation of DNA-templated transcription"/>
    <property type="evidence" value="ECO:0007669"/>
    <property type="project" value="InterPro"/>
</dbReference>
<organism evidence="6 7">
    <name type="scientific">Hortaea werneckii</name>
    <name type="common">Black yeast</name>
    <name type="synonym">Cladosporium werneckii</name>
    <dbReference type="NCBI Taxonomy" id="91943"/>
    <lineage>
        <taxon>Eukaryota</taxon>
        <taxon>Fungi</taxon>
        <taxon>Dikarya</taxon>
        <taxon>Ascomycota</taxon>
        <taxon>Pezizomycotina</taxon>
        <taxon>Dothideomycetes</taxon>
        <taxon>Dothideomycetidae</taxon>
        <taxon>Mycosphaerellales</taxon>
        <taxon>Teratosphaeriaceae</taxon>
        <taxon>Hortaea</taxon>
    </lineage>
</organism>
<dbReference type="PROSITE" id="PS51194">
    <property type="entry name" value="HELICASE_CTER"/>
    <property type="match status" value="1"/>
</dbReference>
<evidence type="ECO:0000256" key="4">
    <source>
        <dbReference type="SAM" id="MobiDB-lite"/>
    </source>
</evidence>
<protein>
    <recommendedName>
        <fullName evidence="5">Helicase C-terminal domain-containing protein</fullName>
    </recommendedName>
</protein>
<comment type="caution">
    <text evidence="6">The sequence shown here is derived from an EMBL/GenBank/DDBJ whole genome shotgun (WGS) entry which is preliminary data.</text>
</comment>
<keyword evidence="2" id="KW-0539">Nucleus</keyword>
<reference evidence="6 7" key="1">
    <citation type="journal article" date="2018" name="BMC Genomics">
        <title>Genomic evidence for intraspecific hybridization in a clonal and extremely halotolerant yeast.</title>
        <authorList>
            <person name="Gostincar C."/>
            <person name="Stajich J.E."/>
            <person name="Zupancic J."/>
            <person name="Zalar P."/>
            <person name="Gunde-Cimerman N."/>
        </authorList>
    </citation>
    <scope>NUCLEOTIDE SEQUENCE [LARGE SCALE GENOMIC DNA]</scope>
    <source>
        <strain evidence="6 7">EXF-171</strain>
    </source>
</reference>
<proteinExistence type="predicted"/>
<dbReference type="InterPro" id="IPR001650">
    <property type="entry name" value="Helicase_C-like"/>
</dbReference>
<feature type="non-terminal residue" evidence="6">
    <location>
        <position position="1"/>
    </location>
</feature>
<dbReference type="InterPro" id="IPR000637">
    <property type="entry name" value="HMGI/Y_DNA-bd_CS"/>
</dbReference>
<accession>A0A3M7G9Q8</accession>
<feature type="coiled-coil region" evidence="3">
    <location>
        <begin position="185"/>
        <end position="273"/>
    </location>
</feature>
<feature type="compositionally biased region" description="Basic and acidic residues" evidence="4">
    <location>
        <begin position="464"/>
        <end position="482"/>
    </location>
</feature>
<sequence length="669" mass="73795">IDVQQVSLVINYDLPANRENYIHRIGRGGRFGRKGVAINFVTADDVRMMREIEQFYSTQIEEMPMNVADSPTSLLWGHQLKREHGHLLARLQQLESAGEQQGERIQKAESAAKESVSRDIAALTEQVRGLSEGDFNQRLSKMGEEVMSKLEDVQAEHEATMIKVASLDKDGAEVEEQRRKAVTREKALLQRVNEAEEGLERYRENLQNVGRQVDEINMSAIKAQLENLTQQVLSEGAEMKRLEDSVHMLEAANQELLKANERLVAEMARLAETRNSAPAAQPVSKPTSKSASAESETPGADELDSENGTPRKKKQKKSHKWAGGGADRDIIRQNRESSRKSGKPIQVPERLPLVSTRQGVPPPKSAPPAPKAQSSKRDSKATSKAATKPAAKPAAKPARKSDTHAVSKSTAKSTGKPARKSDTHAVSKSTKKSAAKPARKSDSQIVLANERKQPPKSTASKPTKKSDHQAPKPFKEDTDKPIIRSGKGWYEIAVTPAQSELDSQESSQSASKRPRGRPRKHPLPEQETPVDLDAENRRTTRNTRQHAEPSSKIAVPSKRKANEETPRPHAQRSKSSRATKKAKTTRNDEPNGIQPEDTEADQTDVFASPASSPDQATPEAHQATENDPMRTLLEQAAQHQPKPAVPGRRVIQQADDNLLDVFSRGLPYS</sequence>
<evidence type="ECO:0000256" key="2">
    <source>
        <dbReference type="ARBA" id="ARBA00023242"/>
    </source>
</evidence>
<feature type="compositionally biased region" description="Basic and acidic residues" evidence="4">
    <location>
        <begin position="326"/>
        <end position="339"/>
    </location>
</feature>
<dbReference type="EMBL" id="QWIQ01000255">
    <property type="protein sequence ID" value="RMY97783.1"/>
    <property type="molecule type" value="Genomic_DNA"/>
</dbReference>
<keyword evidence="3" id="KW-0175">Coiled coil</keyword>
<dbReference type="PANTHER" id="PTHR47958">
    <property type="entry name" value="ATP-DEPENDENT RNA HELICASE DBP3"/>
    <property type="match status" value="1"/>
</dbReference>
<feature type="compositionally biased region" description="Basic residues" evidence="4">
    <location>
        <begin position="429"/>
        <end position="438"/>
    </location>
</feature>
<feature type="compositionally biased region" description="Polar residues" evidence="4">
    <location>
        <begin position="273"/>
        <end position="295"/>
    </location>
</feature>
<dbReference type="AlphaFoldDB" id="A0A3M7G9Q8"/>
<feature type="compositionally biased region" description="Basic residues" evidence="4">
    <location>
        <begin position="310"/>
        <end position="320"/>
    </location>
</feature>
<dbReference type="PROSITE" id="PS00354">
    <property type="entry name" value="HMGI_Y"/>
    <property type="match status" value="1"/>
</dbReference>
<feature type="region of interest" description="Disordered" evidence="4">
    <location>
        <begin position="273"/>
        <end position="651"/>
    </location>
</feature>
<dbReference type="Pfam" id="PF00271">
    <property type="entry name" value="Helicase_C"/>
    <property type="match status" value="1"/>
</dbReference>
<feature type="compositionally biased region" description="Low complexity" evidence="4">
    <location>
        <begin position="497"/>
        <end position="511"/>
    </location>
</feature>
<name>A0A3M7G9Q8_HORWE</name>
<feature type="compositionally biased region" description="Basic residues" evidence="4">
    <location>
        <begin position="512"/>
        <end position="521"/>
    </location>
</feature>
<evidence type="ECO:0000313" key="6">
    <source>
        <dbReference type="EMBL" id="RMY97783.1"/>
    </source>
</evidence>
<evidence type="ECO:0000259" key="5">
    <source>
        <dbReference type="PROSITE" id="PS51194"/>
    </source>
</evidence>
<evidence type="ECO:0000256" key="1">
    <source>
        <dbReference type="ARBA" id="ARBA00004123"/>
    </source>
</evidence>
<gene>
    <name evidence="6" type="ORF">D0862_07899</name>
</gene>
<feature type="domain" description="Helicase C-terminal" evidence="5">
    <location>
        <begin position="1"/>
        <end position="71"/>
    </location>
</feature>
<comment type="subcellular location">
    <subcellularLocation>
        <location evidence="1">Nucleus</location>
    </subcellularLocation>
</comment>